<dbReference type="Gene3D" id="3.40.50.300">
    <property type="entry name" value="P-loop containing nucleotide triphosphate hydrolases"/>
    <property type="match status" value="2"/>
</dbReference>
<dbReference type="EMBL" id="BDQF01000015">
    <property type="protein sequence ID" value="GAW83455.1"/>
    <property type="molecule type" value="Genomic_DNA"/>
</dbReference>
<proteinExistence type="predicted"/>
<dbReference type="FunFam" id="3.40.50.300:FF:000567">
    <property type="entry name" value="ATPase, AAA family protein"/>
    <property type="match status" value="1"/>
</dbReference>
<dbReference type="OrthoDB" id="370857at2759"/>
<dbReference type="GO" id="GO:1990275">
    <property type="term" value="F:preribosome binding"/>
    <property type="evidence" value="ECO:0007669"/>
    <property type="project" value="TreeGrafter"/>
</dbReference>
<dbReference type="GO" id="GO:0005634">
    <property type="term" value="C:nucleus"/>
    <property type="evidence" value="ECO:0007669"/>
    <property type="project" value="TreeGrafter"/>
</dbReference>
<name>A0A1Y1JPQ7_PLAGO</name>
<feature type="domain" description="AAA+ ATPase" evidence="6">
    <location>
        <begin position="263"/>
        <end position="403"/>
    </location>
</feature>
<dbReference type="OMA" id="NNLIYEF"/>
<reference evidence="8" key="1">
    <citation type="submission" date="2017-04" db="EMBL/GenBank/DDBJ databases">
        <title>Plasmodium gonderi genome.</title>
        <authorList>
            <person name="Arisue N."/>
            <person name="Honma H."/>
            <person name="Kawai S."/>
            <person name="Tougan T."/>
            <person name="Tanabe K."/>
            <person name="Horii T."/>
        </authorList>
    </citation>
    <scope>NUCLEOTIDE SEQUENCE [LARGE SCALE GENOMIC DNA]</scope>
    <source>
        <strain evidence="8">ATCC 30045</strain>
    </source>
</reference>
<dbReference type="PANTHER" id="PTHR23077:SF171">
    <property type="entry name" value="NUCLEAR VALOSIN-CONTAINING PROTEIN-LIKE"/>
    <property type="match status" value="1"/>
</dbReference>
<evidence type="ECO:0000256" key="2">
    <source>
        <dbReference type="ARBA" id="ARBA00022490"/>
    </source>
</evidence>
<dbReference type="Proteomes" id="UP000195521">
    <property type="component" value="Unassembled WGS sequence"/>
</dbReference>
<feature type="domain" description="AAA+ ATPase" evidence="6">
    <location>
        <begin position="631"/>
        <end position="768"/>
    </location>
</feature>
<dbReference type="InterPro" id="IPR003593">
    <property type="entry name" value="AAA+_ATPase"/>
</dbReference>
<dbReference type="SUPFAM" id="SSF52540">
    <property type="entry name" value="P-loop containing nucleoside triphosphate hydrolases"/>
    <property type="match status" value="2"/>
</dbReference>
<evidence type="ECO:0000313" key="8">
    <source>
        <dbReference type="Proteomes" id="UP000195521"/>
    </source>
</evidence>
<dbReference type="GeneID" id="39750201"/>
<dbReference type="GO" id="GO:0016887">
    <property type="term" value="F:ATP hydrolysis activity"/>
    <property type="evidence" value="ECO:0007669"/>
    <property type="project" value="InterPro"/>
</dbReference>
<dbReference type="InterPro" id="IPR003960">
    <property type="entry name" value="ATPase_AAA_CS"/>
</dbReference>
<dbReference type="GO" id="GO:0042254">
    <property type="term" value="P:ribosome biogenesis"/>
    <property type="evidence" value="ECO:0007669"/>
    <property type="project" value="TreeGrafter"/>
</dbReference>
<dbReference type="InterPro" id="IPR027417">
    <property type="entry name" value="P-loop_NTPase"/>
</dbReference>
<feature type="region of interest" description="Disordered" evidence="5">
    <location>
        <begin position="92"/>
        <end position="141"/>
    </location>
</feature>
<dbReference type="SMART" id="SM00382">
    <property type="entry name" value="AAA"/>
    <property type="match status" value="2"/>
</dbReference>
<dbReference type="PANTHER" id="PTHR23077">
    <property type="entry name" value="AAA-FAMILY ATPASE"/>
    <property type="match status" value="1"/>
</dbReference>
<dbReference type="PROSITE" id="PS00674">
    <property type="entry name" value="AAA"/>
    <property type="match status" value="1"/>
</dbReference>
<evidence type="ECO:0000256" key="5">
    <source>
        <dbReference type="SAM" id="MobiDB-lite"/>
    </source>
</evidence>
<dbReference type="GO" id="GO:0005737">
    <property type="term" value="C:cytoplasm"/>
    <property type="evidence" value="ECO:0007669"/>
    <property type="project" value="UniProtKB-SubCell"/>
</dbReference>
<sequence>MISTTIRTRIYKIIEGNNLILENEDNRTNLKNVVNNCTMIENALRKKFMEYRRIPRNKLNAIIIDVLKKTFENEKTSKKEISEIGYMRNREHQINHKDRETVDYLNGEKEEEEKQHEKEREKEFKKQDEEKNDRDAMSKCIEGEADKKGKVKTKGKALSEKKSLLVQGKKDESKKVMDRIKIRKSKKNIREERNAQLRPFKEKEKSERDNLKEGNYTACDHLKDIKKSIEVDINLDNYKGIEHIKKDIFYSIIYPYKYREGNFSTIVNINGISGSGKTTLSHAIAGECNCPFFYMKLPEYLKYISHDSKNNKIKIIFEQIKNEYDKAILCIDDIDVILSSKDDSIDLYLFTYLLSLFDNSNIIILLLSINKPYDSTLYTKIKNFISIPMPTYDDRMEILQFISQKYSLIFDVKYAAALTYGFHRGQLYDIINESMNLCIYNNVQKTYNTCLSQEIVEENEDGKSNEREKYELLLLSNSKETINDVIDDPISSTHSNEKNIFHANGKEMCQNKSKNDYEIKKNDPCTLFYESNKDDKEKKNEINLKRKECTVDGTLYNMKKPKMTYQKIDNVVIYESIKNIKKKMITQNICEVPNINLDNIGSLKKIKKILETKFILPVKYANIYKHLGINKSMGILLYGPPGCGKTMLAKAISNEMKANFIAIKGPEILNKYVGESEKKVREIFSYASTYKPCLIFFDEIDSICINRANNKAALASDRIVNQLLTEMDGLSQRESIYIIATTNRPDIIDKALLRSGRFDQLIYISLPKYQGRIDILKKLSKNMPIHMDVDFSKIARITKGYSGADLYGILRESAFIALQQCRDKIYFLNSNMLVDTVSTQPCNEEHRVHNDKTNESISIKGKNDKNVINTDSSNCMIDFSDEYAKMSNQCRNEITDHMQPQDYTQKGLCKNDTHLSSPLLNSTYMHSYNGIRCESNEIMTDALPQILDSLDRRKNIPCHLVTTEEINKTVDLKKEGEIPKTENIILQNFNPEDRDKKLLNNAEGEKKKKKNYLLSYTTKERKIKNTNYKNSDDNFVLENNGVYKMNNLKNETINEKDKNNLIYEFIQKNKNILTINQSHIMMAVKMVPRSVNKKQMKYYKEISKKFK</sequence>
<accession>A0A1Y1JPQ7</accession>
<dbReference type="Pfam" id="PF17862">
    <property type="entry name" value="AAA_lid_3"/>
    <property type="match status" value="1"/>
</dbReference>
<dbReference type="AlphaFoldDB" id="A0A1Y1JPQ7"/>
<keyword evidence="2" id="KW-0963">Cytoplasm</keyword>
<keyword evidence="8" id="KW-1185">Reference proteome</keyword>
<dbReference type="GO" id="GO:0003723">
    <property type="term" value="F:RNA binding"/>
    <property type="evidence" value="ECO:0007669"/>
    <property type="project" value="TreeGrafter"/>
</dbReference>
<feature type="region of interest" description="Disordered" evidence="5">
    <location>
        <begin position="188"/>
        <end position="208"/>
    </location>
</feature>
<evidence type="ECO:0000256" key="1">
    <source>
        <dbReference type="ARBA" id="ARBA00004496"/>
    </source>
</evidence>
<dbReference type="Gene3D" id="1.10.8.60">
    <property type="match status" value="1"/>
</dbReference>
<dbReference type="GO" id="GO:0005524">
    <property type="term" value="F:ATP binding"/>
    <property type="evidence" value="ECO:0007669"/>
    <property type="project" value="UniProtKB-KW"/>
</dbReference>
<organism evidence="7 8">
    <name type="scientific">Plasmodium gonderi</name>
    <dbReference type="NCBI Taxonomy" id="77519"/>
    <lineage>
        <taxon>Eukaryota</taxon>
        <taxon>Sar</taxon>
        <taxon>Alveolata</taxon>
        <taxon>Apicomplexa</taxon>
        <taxon>Aconoidasida</taxon>
        <taxon>Haemosporida</taxon>
        <taxon>Plasmodiidae</taxon>
        <taxon>Plasmodium</taxon>
        <taxon>Plasmodium (Plasmodium)</taxon>
    </lineage>
</organism>
<comment type="subcellular location">
    <subcellularLocation>
        <location evidence="1">Cytoplasm</location>
    </subcellularLocation>
</comment>
<dbReference type="InterPro" id="IPR050168">
    <property type="entry name" value="AAA_ATPase_domain"/>
</dbReference>
<dbReference type="InterPro" id="IPR041569">
    <property type="entry name" value="AAA_lid_3"/>
</dbReference>
<gene>
    <name evidence="7" type="ORF">PGO_142520</name>
</gene>
<comment type="caution">
    <text evidence="7">The sequence shown here is derived from an EMBL/GenBank/DDBJ whole genome shotgun (WGS) entry which is preliminary data.</text>
</comment>
<keyword evidence="4" id="KW-0067">ATP-binding</keyword>
<evidence type="ECO:0000256" key="3">
    <source>
        <dbReference type="ARBA" id="ARBA00022741"/>
    </source>
</evidence>
<dbReference type="RefSeq" id="XP_028546044.1">
    <property type="nucleotide sequence ID" value="XM_028690243.1"/>
</dbReference>
<evidence type="ECO:0000256" key="4">
    <source>
        <dbReference type="ARBA" id="ARBA00022840"/>
    </source>
</evidence>
<keyword evidence="3" id="KW-0547">Nucleotide-binding</keyword>
<evidence type="ECO:0000313" key="7">
    <source>
        <dbReference type="EMBL" id="GAW83455.1"/>
    </source>
</evidence>
<evidence type="ECO:0000259" key="6">
    <source>
        <dbReference type="SMART" id="SM00382"/>
    </source>
</evidence>
<dbReference type="InterPro" id="IPR003959">
    <property type="entry name" value="ATPase_AAA_core"/>
</dbReference>
<dbReference type="Pfam" id="PF00004">
    <property type="entry name" value="AAA"/>
    <property type="match status" value="2"/>
</dbReference>
<protein>
    <submittedName>
        <fullName evidence="7">AAA family ATPase</fullName>
    </submittedName>
</protein>